<dbReference type="EMBL" id="CM042017">
    <property type="protein sequence ID" value="KAI3689406.1"/>
    <property type="molecule type" value="Genomic_DNA"/>
</dbReference>
<accession>A0ACB8YVD9</accession>
<name>A0ACB8YVD9_CICIN</name>
<reference evidence="2" key="1">
    <citation type="journal article" date="2022" name="Mol. Ecol. Resour.">
        <title>The genomes of chicory, endive, great burdock and yacon provide insights into Asteraceae palaeo-polyploidization history and plant inulin production.</title>
        <authorList>
            <person name="Fan W."/>
            <person name="Wang S."/>
            <person name="Wang H."/>
            <person name="Wang A."/>
            <person name="Jiang F."/>
            <person name="Liu H."/>
            <person name="Zhao H."/>
            <person name="Xu D."/>
            <person name="Zhang Y."/>
        </authorList>
    </citation>
    <scope>NUCLEOTIDE SEQUENCE [LARGE SCALE GENOMIC DNA]</scope>
    <source>
        <strain evidence="2">cv. Punajuju</strain>
    </source>
</reference>
<sequence length="137" mass="15322">MSFTARTPVHCFRRNNCQSFLSDSHSTLQPFTTTPTLHPCCCGDGISFLITPIGSIQDSLELLSFAVKLNSNNRISIEMDPASFALVDAMRNGVKLKSGKRVTFWIEYDHDHIKIWVGYTLMKSQMPILAAPVDLSK</sequence>
<comment type="caution">
    <text evidence="1">The sequence shown here is derived from an EMBL/GenBank/DDBJ whole genome shotgun (WGS) entry which is preliminary data.</text>
</comment>
<gene>
    <name evidence="1" type="ORF">L2E82_47362</name>
</gene>
<reference evidence="1 2" key="2">
    <citation type="journal article" date="2022" name="Mol. Ecol. Resour.">
        <title>The genomes of chicory, endive, great burdock and yacon provide insights into Asteraceae paleo-polyploidization history and plant inulin production.</title>
        <authorList>
            <person name="Fan W."/>
            <person name="Wang S."/>
            <person name="Wang H."/>
            <person name="Wang A."/>
            <person name="Jiang F."/>
            <person name="Liu H."/>
            <person name="Zhao H."/>
            <person name="Xu D."/>
            <person name="Zhang Y."/>
        </authorList>
    </citation>
    <scope>NUCLEOTIDE SEQUENCE [LARGE SCALE GENOMIC DNA]</scope>
    <source>
        <strain evidence="2">cv. Punajuju</strain>
        <tissue evidence="1">Leaves</tissue>
    </source>
</reference>
<proteinExistence type="predicted"/>
<organism evidence="1 2">
    <name type="scientific">Cichorium intybus</name>
    <name type="common">Chicory</name>
    <dbReference type="NCBI Taxonomy" id="13427"/>
    <lineage>
        <taxon>Eukaryota</taxon>
        <taxon>Viridiplantae</taxon>
        <taxon>Streptophyta</taxon>
        <taxon>Embryophyta</taxon>
        <taxon>Tracheophyta</taxon>
        <taxon>Spermatophyta</taxon>
        <taxon>Magnoliopsida</taxon>
        <taxon>eudicotyledons</taxon>
        <taxon>Gunneridae</taxon>
        <taxon>Pentapetalae</taxon>
        <taxon>asterids</taxon>
        <taxon>campanulids</taxon>
        <taxon>Asterales</taxon>
        <taxon>Asteraceae</taxon>
        <taxon>Cichorioideae</taxon>
        <taxon>Cichorieae</taxon>
        <taxon>Cichoriinae</taxon>
        <taxon>Cichorium</taxon>
    </lineage>
</organism>
<evidence type="ECO:0000313" key="1">
    <source>
        <dbReference type="EMBL" id="KAI3689406.1"/>
    </source>
</evidence>
<evidence type="ECO:0000313" key="2">
    <source>
        <dbReference type="Proteomes" id="UP001055811"/>
    </source>
</evidence>
<keyword evidence="2" id="KW-1185">Reference proteome</keyword>
<protein>
    <submittedName>
        <fullName evidence="1">Uncharacterized protein</fullName>
    </submittedName>
</protein>
<dbReference type="Proteomes" id="UP001055811">
    <property type="component" value="Linkage Group LG09"/>
</dbReference>